<organism evidence="3 4">
    <name type="scientific">Inquilinus limosus</name>
    <dbReference type="NCBI Taxonomy" id="171674"/>
    <lineage>
        <taxon>Bacteria</taxon>
        <taxon>Pseudomonadati</taxon>
        <taxon>Pseudomonadota</taxon>
        <taxon>Alphaproteobacteria</taxon>
        <taxon>Rhodospirillales</taxon>
        <taxon>Rhodospirillaceae</taxon>
        <taxon>Inquilinus</taxon>
    </lineage>
</organism>
<dbReference type="RefSeq" id="WP_088154399.1">
    <property type="nucleotide sequence ID" value="NZ_NHON01000065.1"/>
</dbReference>
<reference evidence="4" key="1">
    <citation type="submission" date="2017-05" db="EMBL/GenBank/DDBJ databases">
        <authorList>
            <person name="Macchi M."/>
            <person name="Festa S."/>
            <person name="Coppotelli B.M."/>
            <person name="Morelli I.S."/>
        </authorList>
    </citation>
    <scope>NUCLEOTIDE SEQUENCE [LARGE SCALE GENOMIC DNA]</scope>
    <source>
        <strain evidence="4">I</strain>
    </source>
</reference>
<evidence type="ECO:0000256" key="1">
    <source>
        <dbReference type="SAM" id="MobiDB-lite"/>
    </source>
</evidence>
<feature type="region of interest" description="Disordered" evidence="1">
    <location>
        <begin position="1"/>
        <end position="25"/>
    </location>
</feature>
<keyword evidence="2" id="KW-1133">Transmembrane helix</keyword>
<keyword evidence="4" id="KW-1185">Reference proteome</keyword>
<feature type="transmembrane region" description="Helical" evidence="2">
    <location>
        <begin position="37"/>
        <end position="60"/>
    </location>
</feature>
<accession>A0A211ZFZ7</accession>
<evidence type="ECO:0000256" key="2">
    <source>
        <dbReference type="SAM" id="Phobius"/>
    </source>
</evidence>
<keyword evidence="2" id="KW-0472">Membrane</keyword>
<gene>
    <name evidence="3" type="ORF">BWR60_25875</name>
</gene>
<dbReference type="AlphaFoldDB" id="A0A211ZFZ7"/>
<evidence type="ECO:0000313" key="4">
    <source>
        <dbReference type="Proteomes" id="UP000196655"/>
    </source>
</evidence>
<dbReference type="Proteomes" id="UP000196655">
    <property type="component" value="Unassembled WGS sequence"/>
</dbReference>
<evidence type="ECO:0000313" key="3">
    <source>
        <dbReference type="EMBL" id="OWJ64202.1"/>
    </source>
</evidence>
<dbReference type="OrthoDB" id="9989177at2"/>
<protein>
    <submittedName>
        <fullName evidence="3">Uncharacterized protein</fullName>
    </submittedName>
</protein>
<sequence length="75" mass="8158">MRTLEPTVTRKALPPIMPEPQPGADLRDRAGRRVIRHIVVTAFAIALMTGAGLLLIDIAIDRLASLSLLRLSGLF</sequence>
<proteinExistence type="predicted"/>
<keyword evidence="2" id="KW-0812">Transmembrane</keyword>
<dbReference type="EMBL" id="NHON01000065">
    <property type="protein sequence ID" value="OWJ64202.1"/>
    <property type="molecule type" value="Genomic_DNA"/>
</dbReference>
<name>A0A211ZFZ7_9PROT</name>
<comment type="caution">
    <text evidence="3">The sequence shown here is derived from an EMBL/GenBank/DDBJ whole genome shotgun (WGS) entry which is preliminary data.</text>
</comment>